<comment type="subcellular location">
    <subcellularLocation>
        <location evidence="1 7">Cell membrane</location>
        <topology evidence="1 7">Multi-pass membrane protein</topology>
    </subcellularLocation>
</comment>
<dbReference type="RefSeq" id="WP_130401446.1">
    <property type="nucleotide sequence ID" value="NZ_SHKK01000001.1"/>
</dbReference>
<evidence type="ECO:0000256" key="3">
    <source>
        <dbReference type="ARBA" id="ARBA00022475"/>
    </source>
</evidence>
<evidence type="ECO:0000256" key="6">
    <source>
        <dbReference type="ARBA" id="ARBA00023136"/>
    </source>
</evidence>
<keyword evidence="6 7" id="KW-0472">Membrane</keyword>
<gene>
    <name evidence="10" type="ORF">EV382_2202</name>
</gene>
<dbReference type="PROSITE" id="PS50928">
    <property type="entry name" value="ABC_TM1"/>
    <property type="match status" value="1"/>
</dbReference>
<dbReference type="InterPro" id="IPR035906">
    <property type="entry name" value="MetI-like_sf"/>
</dbReference>
<dbReference type="InterPro" id="IPR000515">
    <property type="entry name" value="MetI-like"/>
</dbReference>
<feature type="region of interest" description="Disordered" evidence="8">
    <location>
        <begin position="1"/>
        <end position="51"/>
    </location>
</feature>
<dbReference type="Gene3D" id="1.10.3720.10">
    <property type="entry name" value="MetI-like"/>
    <property type="match status" value="1"/>
</dbReference>
<evidence type="ECO:0000256" key="5">
    <source>
        <dbReference type="ARBA" id="ARBA00022989"/>
    </source>
</evidence>
<feature type="domain" description="ABC transmembrane type-1" evidence="9">
    <location>
        <begin position="122"/>
        <end position="336"/>
    </location>
</feature>
<name>A0A4Q7UD51_9ACTN</name>
<evidence type="ECO:0000256" key="1">
    <source>
        <dbReference type="ARBA" id="ARBA00004651"/>
    </source>
</evidence>
<evidence type="ECO:0000313" key="11">
    <source>
        <dbReference type="Proteomes" id="UP000293781"/>
    </source>
</evidence>
<evidence type="ECO:0000256" key="8">
    <source>
        <dbReference type="SAM" id="MobiDB-lite"/>
    </source>
</evidence>
<reference evidence="10 11" key="1">
    <citation type="submission" date="2019-02" db="EMBL/GenBank/DDBJ databases">
        <title>Sequencing the genomes of 1000 actinobacteria strains.</title>
        <authorList>
            <person name="Klenk H.-P."/>
        </authorList>
    </citation>
    <scope>NUCLEOTIDE SEQUENCE [LARGE SCALE GENOMIC DNA]</scope>
    <source>
        <strain evidence="10 11">DSM 45888</strain>
    </source>
</reference>
<evidence type="ECO:0000256" key="7">
    <source>
        <dbReference type="RuleBase" id="RU363032"/>
    </source>
</evidence>
<keyword evidence="2 7" id="KW-0813">Transport</keyword>
<evidence type="ECO:0000313" key="10">
    <source>
        <dbReference type="EMBL" id="RZT79006.1"/>
    </source>
</evidence>
<evidence type="ECO:0000256" key="4">
    <source>
        <dbReference type="ARBA" id="ARBA00022692"/>
    </source>
</evidence>
<feature type="transmembrane region" description="Helical" evidence="7">
    <location>
        <begin position="61"/>
        <end position="79"/>
    </location>
</feature>
<sequence>MASSVVPRGPATDPHAPAGVTAGGPAKGPGTTGAPPPSTGRPPAPANRRPSGWQRFKRDRFLLLLGLPGVFVVLLFQYVPLLGNVIAFKDYQPYLTIAESPWVGFDNFRIIFNGDPAFLNALTNTLIISFLQIALVFPVPIGLALLLNSLLSERIKRVAQSILYLPHFMSWVIVVALFQHMLGNAGLYNTWARMQELPLIEVIGNPDLFLALITSQVIWKDAGWGTIIFLAAISRVDLELFEAVAVDGGGRLRQLWHVTLPAIRPVIILLFILKLGDVLSVGFEQIFLQQGPVGLEASEVLDTYVYNYGIVGGNWGTSAAVGLVKGLVGAILVLGANKVAHLFGERGLYAKW</sequence>
<feature type="compositionally biased region" description="Gly residues" evidence="8">
    <location>
        <begin position="21"/>
        <end position="31"/>
    </location>
</feature>
<dbReference type="PANTHER" id="PTHR43227">
    <property type="entry name" value="BLL4140 PROTEIN"/>
    <property type="match status" value="1"/>
</dbReference>
<evidence type="ECO:0000259" key="9">
    <source>
        <dbReference type="PROSITE" id="PS50928"/>
    </source>
</evidence>
<comment type="similarity">
    <text evidence="7">Belongs to the binding-protein-dependent transport system permease family.</text>
</comment>
<keyword evidence="11" id="KW-1185">Reference proteome</keyword>
<dbReference type="EMBL" id="SHKK01000001">
    <property type="protein sequence ID" value="RZT79006.1"/>
    <property type="molecule type" value="Genomic_DNA"/>
</dbReference>
<keyword evidence="3" id="KW-1003">Cell membrane</keyword>
<dbReference type="OrthoDB" id="7944646at2"/>
<comment type="caution">
    <text evidence="10">The sequence shown here is derived from an EMBL/GenBank/DDBJ whole genome shotgun (WGS) entry which is preliminary data.</text>
</comment>
<accession>A0A4Q7UD51</accession>
<dbReference type="PANTHER" id="PTHR43227:SF11">
    <property type="entry name" value="BLL4140 PROTEIN"/>
    <property type="match status" value="1"/>
</dbReference>
<dbReference type="SUPFAM" id="SSF161098">
    <property type="entry name" value="MetI-like"/>
    <property type="match status" value="1"/>
</dbReference>
<dbReference type="AlphaFoldDB" id="A0A4Q7UD51"/>
<dbReference type="GO" id="GO:0005886">
    <property type="term" value="C:plasma membrane"/>
    <property type="evidence" value="ECO:0007669"/>
    <property type="project" value="UniProtKB-SubCell"/>
</dbReference>
<evidence type="ECO:0000256" key="2">
    <source>
        <dbReference type="ARBA" id="ARBA00022448"/>
    </source>
</evidence>
<feature type="transmembrane region" description="Helical" evidence="7">
    <location>
        <begin position="168"/>
        <end position="188"/>
    </location>
</feature>
<dbReference type="Proteomes" id="UP000293781">
    <property type="component" value="Unassembled WGS sequence"/>
</dbReference>
<dbReference type="Pfam" id="PF00528">
    <property type="entry name" value="BPD_transp_1"/>
    <property type="match status" value="1"/>
</dbReference>
<proteinExistence type="inferred from homology"/>
<feature type="compositionally biased region" description="Pro residues" evidence="8">
    <location>
        <begin position="34"/>
        <end position="45"/>
    </location>
</feature>
<protein>
    <submittedName>
        <fullName evidence="10">Carbohydrate ABC transporter membrane protein 1 (CUT1 family)</fullName>
    </submittedName>
</protein>
<dbReference type="GO" id="GO:0055085">
    <property type="term" value="P:transmembrane transport"/>
    <property type="evidence" value="ECO:0007669"/>
    <property type="project" value="InterPro"/>
</dbReference>
<keyword evidence="4 7" id="KW-0812">Transmembrane</keyword>
<dbReference type="CDD" id="cd06261">
    <property type="entry name" value="TM_PBP2"/>
    <property type="match status" value="1"/>
</dbReference>
<organism evidence="10 11">
    <name type="scientific">Micromonospora violae</name>
    <dbReference type="NCBI Taxonomy" id="1278207"/>
    <lineage>
        <taxon>Bacteria</taxon>
        <taxon>Bacillati</taxon>
        <taxon>Actinomycetota</taxon>
        <taxon>Actinomycetes</taxon>
        <taxon>Micromonosporales</taxon>
        <taxon>Micromonosporaceae</taxon>
        <taxon>Micromonospora</taxon>
    </lineage>
</organism>
<keyword evidence="5 7" id="KW-1133">Transmembrane helix</keyword>
<dbReference type="InterPro" id="IPR050809">
    <property type="entry name" value="UgpAE/MalFG_permease"/>
</dbReference>
<feature type="transmembrane region" description="Helical" evidence="7">
    <location>
        <begin position="126"/>
        <end position="147"/>
    </location>
</feature>